<gene>
    <name evidence="11" type="ORF">CKAN_00116100</name>
</gene>
<comment type="similarity">
    <text evidence="3">Belongs to the expansin family. Expansin A subfamily.</text>
</comment>
<protein>
    <submittedName>
        <fullName evidence="11">Expansin-A25</fullName>
    </submittedName>
</protein>
<dbReference type="Pfam" id="PF03330">
    <property type="entry name" value="DPBB_1"/>
    <property type="match status" value="1"/>
</dbReference>
<dbReference type="InterPro" id="IPR002963">
    <property type="entry name" value="Expansin"/>
</dbReference>
<keyword evidence="5" id="KW-0964">Secreted</keyword>
<dbReference type="Proteomes" id="UP000283530">
    <property type="component" value="Unassembled WGS sequence"/>
</dbReference>
<dbReference type="OrthoDB" id="5823761at2759"/>
<dbReference type="InterPro" id="IPR009009">
    <property type="entry name" value="RlpA-like_DPBB"/>
</dbReference>
<dbReference type="GO" id="GO:0005576">
    <property type="term" value="C:extracellular region"/>
    <property type="evidence" value="ECO:0007669"/>
    <property type="project" value="InterPro"/>
</dbReference>
<evidence type="ECO:0000313" key="12">
    <source>
        <dbReference type="Proteomes" id="UP000283530"/>
    </source>
</evidence>
<feature type="domain" description="Expansin-like CBD" evidence="10">
    <location>
        <begin position="347"/>
        <end position="426"/>
    </location>
</feature>
<feature type="compositionally biased region" description="Polar residues" evidence="8">
    <location>
        <begin position="87"/>
        <end position="107"/>
    </location>
</feature>
<dbReference type="GO" id="GO:0009664">
    <property type="term" value="P:plant-type cell wall organization"/>
    <property type="evidence" value="ECO:0007669"/>
    <property type="project" value="InterPro"/>
</dbReference>
<keyword evidence="7" id="KW-0472">Membrane</keyword>
<dbReference type="SMART" id="SM00837">
    <property type="entry name" value="DPBB_1"/>
    <property type="match status" value="1"/>
</dbReference>
<feature type="compositionally biased region" description="Polar residues" evidence="8">
    <location>
        <begin position="64"/>
        <end position="77"/>
    </location>
</feature>
<dbReference type="InterPro" id="IPR007118">
    <property type="entry name" value="Expan_Lol_pI"/>
</dbReference>
<dbReference type="GO" id="GO:0016020">
    <property type="term" value="C:membrane"/>
    <property type="evidence" value="ECO:0007669"/>
    <property type="project" value="UniProtKB-SubCell"/>
</dbReference>
<dbReference type="PRINTS" id="PR01226">
    <property type="entry name" value="EXPANSIN"/>
</dbReference>
<dbReference type="Gene3D" id="2.40.40.10">
    <property type="entry name" value="RlpA-like domain"/>
    <property type="match status" value="1"/>
</dbReference>
<keyword evidence="4" id="KW-0134">Cell wall</keyword>
<dbReference type="InterPro" id="IPR036908">
    <property type="entry name" value="RlpA-like_sf"/>
</dbReference>
<dbReference type="SUPFAM" id="SSF49590">
    <property type="entry name" value="PHL pollen allergen"/>
    <property type="match status" value="1"/>
</dbReference>
<dbReference type="Gene3D" id="2.60.40.760">
    <property type="entry name" value="Expansin, cellulose-binding-like domain"/>
    <property type="match status" value="1"/>
</dbReference>
<evidence type="ECO:0000259" key="10">
    <source>
        <dbReference type="PROSITE" id="PS50843"/>
    </source>
</evidence>
<dbReference type="InterPro" id="IPR007112">
    <property type="entry name" value="Expansin/allergen_DPBB_dom"/>
</dbReference>
<proteinExistence type="inferred from homology"/>
<name>A0A3S3LWM3_9MAGN</name>
<dbReference type="CDD" id="cd22274">
    <property type="entry name" value="DPBB_EXPA_N"/>
    <property type="match status" value="1"/>
</dbReference>
<dbReference type="STRING" id="337451.A0A3S3LWM3"/>
<dbReference type="InterPro" id="IPR036749">
    <property type="entry name" value="Expansin_CBD_sf"/>
</dbReference>
<keyword evidence="6" id="KW-0732">Signal</keyword>
<sequence length="429" mass="47506">MASKPIDDDDLILYILGGLDPEYSPFVTSITTRDTHIRLSDLHGLLLSEDIRVSDTALEQHNISINVSTKTSSTPTHGKSESRGRGQHQQNNRGRGRNQSYNRGPSNLQNQFNQGACRTPCQVCNRVGHTALQCYHRFNHAFVADNGPSPNAFYASQSYASPSYPNENWYPDSGATNHITPDLANLSMHSDYNGNDTVKVADVSGQTWELAHATFYGNDTGEETMQGACGYGNLFQQGYGLETTALSTALFDNGSTCGACFAIRCVNSKWCLPGNNIITVTATNFCPPNYTKTVDIWCNPPQKHFDLSLPMFRKLGEYQAGIIPVEYHRVPCIKQGGMRFELKGNPYWLLVLVYNVADAGDVKDVKIKGRNTGWMQMTRNWGQNWQTGVNLVGQGLSFQVTTSDGKMVESLDVAPANWQFGQNYEGKQI</sequence>
<comment type="caution">
    <text evidence="11">The sequence shown here is derived from an EMBL/GenBank/DDBJ whole genome shotgun (WGS) entry which is preliminary data.</text>
</comment>
<feature type="region of interest" description="Disordered" evidence="8">
    <location>
        <begin position="64"/>
        <end position="107"/>
    </location>
</feature>
<dbReference type="PROSITE" id="PS50842">
    <property type="entry name" value="EXPANSIN_EG45"/>
    <property type="match status" value="1"/>
</dbReference>
<evidence type="ECO:0000256" key="4">
    <source>
        <dbReference type="ARBA" id="ARBA00022512"/>
    </source>
</evidence>
<feature type="domain" description="Expansin-like EG45" evidence="9">
    <location>
        <begin position="226"/>
        <end position="337"/>
    </location>
</feature>
<dbReference type="InterPro" id="IPR007117">
    <property type="entry name" value="Expansin_CBD"/>
</dbReference>
<dbReference type="Pfam" id="PF01357">
    <property type="entry name" value="Expansin_C"/>
    <property type="match status" value="1"/>
</dbReference>
<evidence type="ECO:0000313" key="11">
    <source>
        <dbReference type="EMBL" id="RWR72913.1"/>
    </source>
</evidence>
<evidence type="ECO:0000256" key="8">
    <source>
        <dbReference type="SAM" id="MobiDB-lite"/>
    </source>
</evidence>
<evidence type="ECO:0000256" key="5">
    <source>
        <dbReference type="ARBA" id="ARBA00022525"/>
    </source>
</evidence>
<dbReference type="PRINTS" id="PR01225">
    <property type="entry name" value="EXPANSNFAMLY"/>
</dbReference>
<accession>A0A3S3LWM3</accession>
<dbReference type="PANTHER" id="PTHR31867">
    <property type="entry name" value="EXPANSIN-A15"/>
    <property type="match status" value="1"/>
</dbReference>
<evidence type="ECO:0000259" key="9">
    <source>
        <dbReference type="PROSITE" id="PS50842"/>
    </source>
</evidence>
<evidence type="ECO:0000256" key="3">
    <source>
        <dbReference type="ARBA" id="ARBA00005392"/>
    </source>
</evidence>
<dbReference type="EMBL" id="QPKB01000001">
    <property type="protein sequence ID" value="RWR72913.1"/>
    <property type="molecule type" value="Genomic_DNA"/>
</dbReference>
<organism evidence="11 12">
    <name type="scientific">Cinnamomum micranthum f. kanehirae</name>
    <dbReference type="NCBI Taxonomy" id="337451"/>
    <lineage>
        <taxon>Eukaryota</taxon>
        <taxon>Viridiplantae</taxon>
        <taxon>Streptophyta</taxon>
        <taxon>Embryophyta</taxon>
        <taxon>Tracheophyta</taxon>
        <taxon>Spermatophyta</taxon>
        <taxon>Magnoliopsida</taxon>
        <taxon>Magnoliidae</taxon>
        <taxon>Laurales</taxon>
        <taxon>Lauraceae</taxon>
        <taxon>Cinnamomum</taxon>
    </lineage>
</organism>
<dbReference type="AlphaFoldDB" id="A0A3S3LWM3"/>
<comment type="subcellular location">
    <subcellularLocation>
        <location evidence="1">Membrane</location>
        <topology evidence="1">Peripheral membrane protein</topology>
    </subcellularLocation>
    <subcellularLocation>
        <location evidence="2">Secreted</location>
        <location evidence="2">Cell wall</location>
    </subcellularLocation>
</comment>
<keyword evidence="12" id="KW-1185">Reference proteome</keyword>
<dbReference type="PROSITE" id="PS50843">
    <property type="entry name" value="EXPANSIN_CBD"/>
    <property type="match status" value="1"/>
</dbReference>
<reference evidence="11 12" key="1">
    <citation type="journal article" date="2019" name="Nat. Plants">
        <title>Stout camphor tree genome fills gaps in understanding of flowering plant genome evolution.</title>
        <authorList>
            <person name="Chaw S.M."/>
            <person name="Liu Y.C."/>
            <person name="Wu Y.W."/>
            <person name="Wang H.Y."/>
            <person name="Lin C.I."/>
            <person name="Wu C.S."/>
            <person name="Ke H.M."/>
            <person name="Chang L.Y."/>
            <person name="Hsu C.Y."/>
            <person name="Yang H.T."/>
            <person name="Sudianto E."/>
            <person name="Hsu M.H."/>
            <person name="Wu K.P."/>
            <person name="Wang L.N."/>
            <person name="Leebens-Mack J.H."/>
            <person name="Tsai I.J."/>
        </authorList>
    </citation>
    <scope>NUCLEOTIDE SEQUENCE [LARGE SCALE GENOMIC DNA]</scope>
    <source>
        <strain evidence="12">cv. Chaw 1501</strain>
        <tissue evidence="11">Young leaves</tissue>
    </source>
</reference>
<dbReference type="SUPFAM" id="SSF50685">
    <property type="entry name" value="Barwin-like endoglucanases"/>
    <property type="match status" value="1"/>
</dbReference>
<evidence type="ECO:0000256" key="2">
    <source>
        <dbReference type="ARBA" id="ARBA00004191"/>
    </source>
</evidence>
<evidence type="ECO:0000256" key="7">
    <source>
        <dbReference type="ARBA" id="ARBA00023136"/>
    </source>
</evidence>
<evidence type="ECO:0000256" key="6">
    <source>
        <dbReference type="ARBA" id="ARBA00022729"/>
    </source>
</evidence>
<evidence type="ECO:0000256" key="1">
    <source>
        <dbReference type="ARBA" id="ARBA00004170"/>
    </source>
</evidence>